<feature type="compositionally biased region" description="Basic and acidic residues" evidence="1">
    <location>
        <begin position="48"/>
        <end position="58"/>
    </location>
</feature>
<evidence type="ECO:0000313" key="3">
    <source>
        <dbReference type="Proteomes" id="UP001358586"/>
    </source>
</evidence>
<organism evidence="2 3">
    <name type="scientific">Gossypium arboreum</name>
    <name type="common">Tree cotton</name>
    <name type="synonym">Gossypium nanking</name>
    <dbReference type="NCBI Taxonomy" id="29729"/>
    <lineage>
        <taxon>Eukaryota</taxon>
        <taxon>Viridiplantae</taxon>
        <taxon>Streptophyta</taxon>
        <taxon>Embryophyta</taxon>
        <taxon>Tracheophyta</taxon>
        <taxon>Spermatophyta</taxon>
        <taxon>Magnoliopsida</taxon>
        <taxon>eudicotyledons</taxon>
        <taxon>Gunneridae</taxon>
        <taxon>Pentapetalae</taxon>
        <taxon>rosids</taxon>
        <taxon>malvids</taxon>
        <taxon>Malvales</taxon>
        <taxon>Malvaceae</taxon>
        <taxon>Malvoideae</taxon>
        <taxon>Gossypium</taxon>
    </lineage>
</organism>
<name>A0ABR0NH79_GOSAR</name>
<feature type="region of interest" description="Disordered" evidence="1">
    <location>
        <begin position="35"/>
        <end position="58"/>
    </location>
</feature>
<sequence>MELKPILNESLEEPIHFLAIVEKVPAEDIDEFESFSSDKGNKVQVTKTSRDMEGRKLE</sequence>
<comment type="caution">
    <text evidence="2">The sequence shown here is derived from an EMBL/GenBank/DDBJ whole genome shotgun (WGS) entry which is preliminary data.</text>
</comment>
<accession>A0ABR0NH79</accession>
<evidence type="ECO:0000313" key="2">
    <source>
        <dbReference type="EMBL" id="KAK5794377.1"/>
    </source>
</evidence>
<gene>
    <name evidence="2" type="ORF">PVK06_035600</name>
</gene>
<proteinExistence type="predicted"/>
<feature type="compositionally biased region" description="Polar residues" evidence="1">
    <location>
        <begin position="35"/>
        <end position="47"/>
    </location>
</feature>
<evidence type="ECO:0000256" key="1">
    <source>
        <dbReference type="SAM" id="MobiDB-lite"/>
    </source>
</evidence>
<reference evidence="2 3" key="1">
    <citation type="submission" date="2023-03" db="EMBL/GenBank/DDBJ databases">
        <title>WGS of Gossypium arboreum.</title>
        <authorList>
            <person name="Yu D."/>
        </authorList>
    </citation>
    <scope>NUCLEOTIDE SEQUENCE [LARGE SCALE GENOMIC DNA]</scope>
    <source>
        <tissue evidence="2">Leaf</tissue>
    </source>
</reference>
<protein>
    <submittedName>
        <fullName evidence="2">Uncharacterized protein</fullName>
    </submittedName>
</protein>
<keyword evidence="3" id="KW-1185">Reference proteome</keyword>
<dbReference type="Proteomes" id="UP001358586">
    <property type="component" value="Chromosome 10"/>
</dbReference>
<dbReference type="EMBL" id="JARKNE010000010">
    <property type="protein sequence ID" value="KAK5794377.1"/>
    <property type="molecule type" value="Genomic_DNA"/>
</dbReference>